<dbReference type="PhylomeDB" id="B2J0V6"/>
<dbReference type="RefSeq" id="WP_012409783.1">
    <property type="nucleotide sequence ID" value="NC_010628.1"/>
</dbReference>
<name>B2J0V6_NOSP7</name>
<evidence type="ECO:0000256" key="1">
    <source>
        <dbReference type="SAM" id="Phobius"/>
    </source>
</evidence>
<keyword evidence="1" id="KW-0812">Transmembrane</keyword>
<accession>B2J0V6</accession>
<dbReference type="KEGG" id="npu:Npun_R3386"/>
<gene>
    <name evidence="2" type="ordered locus">Npun_R3386</name>
</gene>
<dbReference type="AlphaFoldDB" id="B2J0V6"/>
<dbReference type="HOGENOM" id="CLU_199723_0_0_3"/>
<evidence type="ECO:0000313" key="3">
    <source>
        <dbReference type="Proteomes" id="UP000001191"/>
    </source>
</evidence>
<dbReference type="EnsemblBacteria" id="ACC81807">
    <property type="protein sequence ID" value="ACC81807"/>
    <property type="gene ID" value="Npun_R3386"/>
</dbReference>
<sequence>MATICISDIKPAGSSLFIDQESFLNELSDEQAGSSHGGFTIFALISLGLASAALGYAVGRNDR</sequence>
<dbReference type="Proteomes" id="UP000001191">
    <property type="component" value="Chromosome"/>
</dbReference>
<reference evidence="3" key="1">
    <citation type="submission" date="2008-04" db="EMBL/GenBank/DDBJ databases">
        <title>Complete sequence of chromosome of Nostoc punctiforme ATCC 29133.</title>
        <authorList>
            <consortium name="US DOE Joint Genome Institute"/>
            <person name="Copeland A."/>
            <person name="Lucas S."/>
            <person name="Lapidus A."/>
            <person name="Glavina del Rio T."/>
            <person name="Dalin E."/>
            <person name="Tice H."/>
            <person name="Pitluck S."/>
            <person name="Chain P."/>
            <person name="Malfatti S."/>
            <person name="Shin M."/>
            <person name="Vergez L."/>
            <person name="Schmutz J."/>
            <person name="Larimer F."/>
            <person name="Land M."/>
            <person name="Hauser L."/>
            <person name="Kyrpides N."/>
            <person name="Kim E."/>
            <person name="Meeks J.C."/>
            <person name="Elhai J."/>
            <person name="Campbell E.L."/>
            <person name="Thiel T."/>
            <person name="Longmire J."/>
            <person name="Potts M."/>
            <person name="Atlas R."/>
        </authorList>
    </citation>
    <scope>NUCLEOTIDE SEQUENCE [LARGE SCALE GENOMIC DNA]</scope>
    <source>
        <strain evidence="3">ATCC 29133 / PCC 73102</strain>
    </source>
</reference>
<dbReference type="OrthoDB" id="427149at2"/>
<keyword evidence="1" id="KW-1133">Transmembrane helix</keyword>
<feature type="transmembrane region" description="Helical" evidence="1">
    <location>
        <begin position="37"/>
        <end position="58"/>
    </location>
</feature>
<protein>
    <submittedName>
        <fullName evidence="2">Uncharacterized protein</fullName>
    </submittedName>
</protein>
<proteinExistence type="predicted"/>
<organism evidence="2 3">
    <name type="scientific">Nostoc punctiforme (strain ATCC 29133 / PCC 73102)</name>
    <dbReference type="NCBI Taxonomy" id="63737"/>
    <lineage>
        <taxon>Bacteria</taxon>
        <taxon>Bacillati</taxon>
        <taxon>Cyanobacteriota</taxon>
        <taxon>Cyanophyceae</taxon>
        <taxon>Nostocales</taxon>
        <taxon>Nostocaceae</taxon>
        <taxon>Nostoc</taxon>
    </lineage>
</organism>
<keyword evidence="3" id="KW-1185">Reference proteome</keyword>
<reference evidence="2 3" key="2">
    <citation type="journal article" date="2013" name="Plant Physiol.">
        <title>A Nostoc punctiforme Sugar Transporter Necessary to Establish a Cyanobacterium-Plant Symbiosis.</title>
        <authorList>
            <person name="Ekman M."/>
            <person name="Picossi S."/>
            <person name="Campbell E.L."/>
            <person name="Meeks J.C."/>
            <person name="Flores E."/>
        </authorList>
    </citation>
    <scope>NUCLEOTIDE SEQUENCE [LARGE SCALE GENOMIC DNA]</scope>
    <source>
        <strain evidence="3">ATCC 29133 / PCC 73102</strain>
    </source>
</reference>
<evidence type="ECO:0000313" key="2">
    <source>
        <dbReference type="EMBL" id="ACC81807.1"/>
    </source>
</evidence>
<dbReference type="EMBL" id="CP001037">
    <property type="protein sequence ID" value="ACC81807.1"/>
    <property type="molecule type" value="Genomic_DNA"/>
</dbReference>
<keyword evidence="1" id="KW-0472">Membrane</keyword>